<evidence type="ECO:0000313" key="3">
    <source>
        <dbReference type="EMBL" id="RSH88863.1"/>
    </source>
</evidence>
<dbReference type="GO" id="GO:0009423">
    <property type="term" value="P:chorismate biosynthetic process"/>
    <property type="evidence" value="ECO:0007669"/>
    <property type="project" value="TreeGrafter"/>
</dbReference>
<sequence length="397" mass="43264">MPPSPSPPPGKRYYLFGYPIAHSAAPRFHNVCFDSEGIDSRYELWSTSRVTQEMIEVMKRDETGGAAVTMPLKSDITAYLDEVTTESFITGACNTVVKTKTQKNGGRVRLVGTNTDFLGIRNSLVSALRSQHPSLPIGLNHRYPAGRCSGAVIGGGATTRSAVYALWTLGMNPIFIVNRDSTEAEAIKRNFEGLKEVERLEIVHLRSTEEVDMWLGGGEGGGRARAPGVAMIVGAIPAIHPVTLSERLVYAIVTHILTLSGVFPSASALVHSETPLDPQGSPDPQGPHDPHGPHDSRLALPLPTRRIFLEMPYKPRLTPLLQIATALGWHPVGGINAMIEQGLAQQRMWRAGDASLETGCSDLLDPETERRAREMIVDMEDLVPLDPEIDRGLKTKM</sequence>
<dbReference type="OrthoDB" id="204377at2759"/>
<dbReference type="Pfam" id="PF08501">
    <property type="entry name" value="Shikimate_dh_N"/>
    <property type="match status" value="1"/>
</dbReference>
<protein>
    <recommendedName>
        <fullName evidence="2">Shikimate dehydrogenase substrate binding N-terminal domain-containing protein</fullName>
    </recommendedName>
</protein>
<dbReference type="InterPro" id="IPR013708">
    <property type="entry name" value="Shikimate_DH-bd_N"/>
</dbReference>
<evidence type="ECO:0000259" key="2">
    <source>
        <dbReference type="Pfam" id="PF08501"/>
    </source>
</evidence>
<proteinExistence type="predicted"/>
<accession>A0A427YCS5</accession>
<dbReference type="Proteomes" id="UP000279259">
    <property type="component" value="Unassembled WGS sequence"/>
</dbReference>
<feature type="compositionally biased region" description="Basic and acidic residues" evidence="1">
    <location>
        <begin position="286"/>
        <end position="297"/>
    </location>
</feature>
<dbReference type="InterPro" id="IPR022893">
    <property type="entry name" value="Shikimate_DH_fam"/>
</dbReference>
<dbReference type="InterPro" id="IPR046346">
    <property type="entry name" value="Aminoacid_DH-like_N_sf"/>
</dbReference>
<evidence type="ECO:0000313" key="4">
    <source>
        <dbReference type="Proteomes" id="UP000279259"/>
    </source>
</evidence>
<dbReference type="SUPFAM" id="SSF51735">
    <property type="entry name" value="NAD(P)-binding Rossmann-fold domains"/>
    <property type="match status" value="1"/>
</dbReference>
<dbReference type="PANTHER" id="PTHR21089:SF1">
    <property type="entry name" value="BIFUNCTIONAL 3-DEHYDROQUINATE DEHYDRATASE_SHIKIMATE DEHYDROGENASE, CHLOROPLASTIC"/>
    <property type="match status" value="1"/>
</dbReference>
<reference evidence="3 4" key="1">
    <citation type="submission" date="2018-11" db="EMBL/GenBank/DDBJ databases">
        <title>Genome sequence of Saitozyma podzolica DSM 27192.</title>
        <authorList>
            <person name="Aliyu H."/>
            <person name="Gorte O."/>
            <person name="Ochsenreither K."/>
        </authorList>
    </citation>
    <scope>NUCLEOTIDE SEQUENCE [LARGE SCALE GENOMIC DNA]</scope>
    <source>
        <strain evidence="3 4">DSM 27192</strain>
    </source>
</reference>
<organism evidence="3 4">
    <name type="scientific">Saitozyma podzolica</name>
    <dbReference type="NCBI Taxonomy" id="1890683"/>
    <lineage>
        <taxon>Eukaryota</taxon>
        <taxon>Fungi</taxon>
        <taxon>Dikarya</taxon>
        <taxon>Basidiomycota</taxon>
        <taxon>Agaricomycotina</taxon>
        <taxon>Tremellomycetes</taxon>
        <taxon>Tremellales</taxon>
        <taxon>Trimorphomycetaceae</taxon>
        <taxon>Saitozyma</taxon>
    </lineage>
</organism>
<feature type="domain" description="Shikimate dehydrogenase substrate binding N-terminal" evidence="2">
    <location>
        <begin position="15"/>
        <end position="96"/>
    </location>
</feature>
<dbReference type="GO" id="GO:0019632">
    <property type="term" value="P:shikimate metabolic process"/>
    <property type="evidence" value="ECO:0007669"/>
    <property type="project" value="TreeGrafter"/>
</dbReference>
<evidence type="ECO:0000256" key="1">
    <source>
        <dbReference type="SAM" id="MobiDB-lite"/>
    </source>
</evidence>
<dbReference type="STRING" id="1890683.A0A427YCS5"/>
<dbReference type="SUPFAM" id="SSF53223">
    <property type="entry name" value="Aminoacid dehydrogenase-like, N-terminal domain"/>
    <property type="match status" value="1"/>
</dbReference>
<keyword evidence="4" id="KW-1185">Reference proteome</keyword>
<feature type="region of interest" description="Disordered" evidence="1">
    <location>
        <begin position="272"/>
        <end position="297"/>
    </location>
</feature>
<dbReference type="EMBL" id="RSCD01000016">
    <property type="protein sequence ID" value="RSH88863.1"/>
    <property type="molecule type" value="Genomic_DNA"/>
</dbReference>
<dbReference type="PANTHER" id="PTHR21089">
    <property type="entry name" value="SHIKIMATE DEHYDROGENASE"/>
    <property type="match status" value="1"/>
</dbReference>
<dbReference type="GO" id="GO:0004764">
    <property type="term" value="F:shikimate 3-dehydrogenase (NADP+) activity"/>
    <property type="evidence" value="ECO:0007669"/>
    <property type="project" value="InterPro"/>
</dbReference>
<dbReference type="Gene3D" id="3.40.50.10860">
    <property type="entry name" value="Leucine Dehydrogenase, chain A, domain 1"/>
    <property type="match status" value="1"/>
</dbReference>
<name>A0A427YCS5_9TREE</name>
<gene>
    <name evidence="3" type="ORF">EHS25_003091</name>
</gene>
<dbReference type="AlphaFoldDB" id="A0A427YCS5"/>
<comment type="caution">
    <text evidence="3">The sequence shown here is derived from an EMBL/GenBank/DDBJ whole genome shotgun (WGS) entry which is preliminary data.</text>
</comment>
<dbReference type="InterPro" id="IPR036291">
    <property type="entry name" value="NAD(P)-bd_dom_sf"/>
</dbReference>
<dbReference type="Gene3D" id="3.40.50.720">
    <property type="entry name" value="NAD(P)-binding Rossmann-like Domain"/>
    <property type="match status" value="1"/>
</dbReference>